<sequence>MPQGSPLSPILFLLFISGLLDVLDRASNLHDINAECYPFGYVDDHYLMRMTEVMKSWADENKVVFNPKKYVVMHFRRPRSRDKRSHERNALREKRSKGRAKSSKGGPKHDNDDDDDDDEPTTFSPISDEIPRIDGVTRESLKTEVRVLGIIVDDELSWNAHVNNLVSRVHGKMRTMWRMEGATLGISLVHMRQWYLTTVRPIITYGCQAWFLPPAEKNLKWRLTQKLMAQLESLQYQCLLQVSGAMRNTSRHMLLQELGLSSLEVYMTSLVMKHAAYMINTPENSEPERIRKLPMEEWLLLKFRGSNGGLGRKQTKKAISHYFSRMEVAQASSEWAVYAKAHQHIKQPLYKEDWSGKNFQLYKGIDRRTSTMLLHCRTNCIGLRWHLHKRFKITNDEVPDEKCPCGGGPHTPHHLFVECANLAEARVQLKAQLNGRLDTSTLWTFLGRAKPAAVLSQWAIENFAGEP</sequence>
<dbReference type="InterPro" id="IPR000477">
    <property type="entry name" value="RT_dom"/>
</dbReference>
<organism evidence="4 5">
    <name type="scientific">Clonostachys chloroleuca</name>
    <dbReference type="NCBI Taxonomy" id="1926264"/>
    <lineage>
        <taxon>Eukaryota</taxon>
        <taxon>Fungi</taxon>
        <taxon>Dikarya</taxon>
        <taxon>Ascomycota</taxon>
        <taxon>Pezizomycotina</taxon>
        <taxon>Sordariomycetes</taxon>
        <taxon>Hypocreomycetidae</taxon>
        <taxon>Hypocreales</taxon>
        <taxon>Bionectriaceae</taxon>
        <taxon>Clonostachys</taxon>
    </lineage>
</organism>
<protein>
    <recommendedName>
        <fullName evidence="3">Reverse transcriptase domain-containing protein</fullName>
    </recommendedName>
</protein>
<evidence type="ECO:0000313" key="5">
    <source>
        <dbReference type="Proteomes" id="UP001160390"/>
    </source>
</evidence>
<feature type="domain" description="Reverse transcriptase" evidence="3">
    <location>
        <begin position="1"/>
        <end position="152"/>
    </location>
</feature>
<dbReference type="AlphaFoldDB" id="A0AA35PYA6"/>
<proteinExistence type="predicted"/>
<evidence type="ECO:0000259" key="3">
    <source>
        <dbReference type="PROSITE" id="PS50878"/>
    </source>
</evidence>
<evidence type="ECO:0000256" key="2">
    <source>
        <dbReference type="SAM" id="SignalP"/>
    </source>
</evidence>
<feature type="chain" id="PRO_5041291098" description="Reverse transcriptase domain-containing protein" evidence="2">
    <location>
        <begin position="26"/>
        <end position="467"/>
    </location>
</feature>
<accession>A0AA35PYA6</accession>
<feature type="signal peptide" evidence="2">
    <location>
        <begin position="1"/>
        <end position="25"/>
    </location>
</feature>
<comment type="caution">
    <text evidence="4">The sequence shown here is derived from an EMBL/GenBank/DDBJ whole genome shotgun (WGS) entry which is preliminary data.</text>
</comment>
<evidence type="ECO:0000313" key="4">
    <source>
        <dbReference type="EMBL" id="CAI6076508.1"/>
    </source>
</evidence>
<dbReference type="PROSITE" id="PS50878">
    <property type="entry name" value="RT_POL"/>
    <property type="match status" value="1"/>
</dbReference>
<dbReference type="PANTHER" id="PTHR33332">
    <property type="entry name" value="REVERSE TRANSCRIPTASE DOMAIN-CONTAINING PROTEIN"/>
    <property type="match status" value="1"/>
</dbReference>
<feature type="region of interest" description="Disordered" evidence="1">
    <location>
        <begin position="76"/>
        <end position="129"/>
    </location>
</feature>
<gene>
    <name evidence="4" type="ORF">CCHLO57077_00017717</name>
</gene>
<feature type="compositionally biased region" description="Basic and acidic residues" evidence="1">
    <location>
        <begin position="84"/>
        <end position="93"/>
    </location>
</feature>
<reference evidence="4" key="1">
    <citation type="submission" date="2023-01" db="EMBL/GenBank/DDBJ databases">
        <authorList>
            <person name="Piombo E."/>
        </authorList>
    </citation>
    <scope>NUCLEOTIDE SEQUENCE</scope>
</reference>
<dbReference type="EMBL" id="CABFNP030000663">
    <property type="protein sequence ID" value="CAI6076508.1"/>
    <property type="molecule type" value="Genomic_DNA"/>
</dbReference>
<evidence type="ECO:0000256" key="1">
    <source>
        <dbReference type="SAM" id="MobiDB-lite"/>
    </source>
</evidence>
<name>A0AA35PYA6_9HYPO</name>
<dbReference type="Proteomes" id="UP001160390">
    <property type="component" value="Unassembled WGS sequence"/>
</dbReference>
<keyword evidence="5" id="KW-1185">Reference proteome</keyword>
<keyword evidence="2" id="KW-0732">Signal</keyword>